<keyword evidence="3" id="KW-1185">Reference proteome</keyword>
<protein>
    <submittedName>
        <fullName evidence="2">Uncharacterized protein</fullName>
    </submittedName>
</protein>
<dbReference type="EMBL" id="JAPQKQ010000008">
    <property type="protein sequence ID" value="KAJ5186491.1"/>
    <property type="molecule type" value="Genomic_DNA"/>
</dbReference>
<proteinExistence type="predicted"/>
<feature type="chain" id="PRO_5040801635" evidence="1">
    <location>
        <begin position="19"/>
        <end position="370"/>
    </location>
</feature>
<dbReference type="AlphaFoldDB" id="A0A9W9M1V3"/>
<dbReference type="PANTHER" id="PTHR31694">
    <property type="entry name" value="DESICCATION-LIKE PROTEIN"/>
    <property type="match status" value="1"/>
</dbReference>
<name>A0A9W9M1V3_9EURO</name>
<accession>A0A9W9M1V3</accession>
<reference evidence="2" key="2">
    <citation type="journal article" date="2023" name="IMA Fungus">
        <title>Comparative genomic study of the Penicillium genus elucidates a diverse pangenome and 15 lateral gene transfer events.</title>
        <authorList>
            <person name="Petersen C."/>
            <person name="Sorensen T."/>
            <person name="Nielsen M.R."/>
            <person name="Sondergaard T.E."/>
            <person name="Sorensen J.L."/>
            <person name="Fitzpatrick D.A."/>
            <person name="Frisvad J.C."/>
            <person name="Nielsen K.L."/>
        </authorList>
    </citation>
    <scope>NUCLEOTIDE SEQUENCE</scope>
    <source>
        <strain evidence="2">IBT 20477</strain>
    </source>
</reference>
<dbReference type="Gene3D" id="1.20.1260.10">
    <property type="match status" value="1"/>
</dbReference>
<dbReference type="PANTHER" id="PTHR31694:SF26">
    <property type="entry name" value="OS05G0151100 PROTEIN"/>
    <property type="match status" value="1"/>
</dbReference>
<dbReference type="InterPro" id="IPR052965">
    <property type="entry name" value="Pigment-catalase-like"/>
</dbReference>
<dbReference type="CDD" id="cd00657">
    <property type="entry name" value="Ferritin_like"/>
    <property type="match status" value="1"/>
</dbReference>
<sequence>MKFTNLALTGAAIGLANAGPVSKRAISDADILNYALTLEHLEASFYEEGLKNYTQEDFVKAGMKDPFYANLKEVASDEKDHVDFLTSALKAAGASPVARCTYNFPSTDVSSFLALASVLEGVGVSAYLGAAVSIMSDTYLTAAGSILTTEARHSAYLRAAVGEVPFAQAFDNPLGLNEVYTVASPFIASCPSSNGALPVKAFPALTMSSMDAVMTGSQVQLMAGGFNASTSDVNAAFITVTGPVWAPLKSMGDGKFTVTVPKDVAGQSYVVLTQGNKQATDDNIVAGPAIVEVGKKTSMSTPSGMAGMGMGGKKNMTMPNPSKSIAGSWSSSSATASASASPIYTGAGQKMSGGIAGVIAASIFAAVGLT</sequence>
<comment type="caution">
    <text evidence="2">The sequence shown here is derived from an EMBL/GenBank/DDBJ whole genome shotgun (WGS) entry which is preliminary data.</text>
</comment>
<dbReference type="InterPro" id="IPR009078">
    <property type="entry name" value="Ferritin-like_SF"/>
</dbReference>
<dbReference type="InterPro" id="IPR012347">
    <property type="entry name" value="Ferritin-like"/>
</dbReference>
<dbReference type="Pfam" id="PF13668">
    <property type="entry name" value="Ferritin_2"/>
    <property type="match status" value="1"/>
</dbReference>
<feature type="signal peptide" evidence="1">
    <location>
        <begin position="1"/>
        <end position="18"/>
    </location>
</feature>
<evidence type="ECO:0000256" key="1">
    <source>
        <dbReference type="SAM" id="SignalP"/>
    </source>
</evidence>
<keyword evidence="1" id="KW-0732">Signal</keyword>
<evidence type="ECO:0000313" key="3">
    <source>
        <dbReference type="Proteomes" id="UP001150942"/>
    </source>
</evidence>
<dbReference type="Proteomes" id="UP001150942">
    <property type="component" value="Unassembled WGS sequence"/>
</dbReference>
<organism evidence="2 3">
    <name type="scientific">Penicillium cf. viridicatum</name>
    <dbReference type="NCBI Taxonomy" id="2972119"/>
    <lineage>
        <taxon>Eukaryota</taxon>
        <taxon>Fungi</taxon>
        <taxon>Dikarya</taxon>
        <taxon>Ascomycota</taxon>
        <taxon>Pezizomycotina</taxon>
        <taxon>Eurotiomycetes</taxon>
        <taxon>Eurotiomycetidae</taxon>
        <taxon>Eurotiales</taxon>
        <taxon>Aspergillaceae</taxon>
        <taxon>Penicillium</taxon>
    </lineage>
</organism>
<gene>
    <name evidence="2" type="ORF">N7449_011255</name>
</gene>
<reference evidence="2" key="1">
    <citation type="submission" date="2022-11" db="EMBL/GenBank/DDBJ databases">
        <authorList>
            <person name="Petersen C."/>
        </authorList>
    </citation>
    <scope>NUCLEOTIDE SEQUENCE</scope>
    <source>
        <strain evidence="2">IBT 20477</strain>
    </source>
</reference>
<evidence type="ECO:0000313" key="2">
    <source>
        <dbReference type="EMBL" id="KAJ5186491.1"/>
    </source>
</evidence>
<dbReference type="SUPFAM" id="SSF47240">
    <property type="entry name" value="Ferritin-like"/>
    <property type="match status" value="1"/>
</dbReference>
<dbReference type="OrthoDB" id="1001765at2759"/>